<evidence type="ECO:0000313" key="6">
    <source>
        <dbReference type="Proteomes" id="UP001156856"/>
    </source>
</evidence>
<dbReference type="Pfam" id="PF00534">
    <property type="entry name" value="Glycos_transf_1"/>
    <property type="match status" value="1"/>
</dbReference>
<evidence type="ECO:0000256" key="1">
    <source>
        <dbReference type="SAM" id="MobiDB-lite"/>
    </source>
</evidence>
<feature type="region of interest" description="Disordered" evidence="1">
    <location>
        <begin position="1"/>
        <end position="24"/>
    </location>
</feature>
<dbReference type="InterPro" id="IPR001296">
    <property type="entry name" value="Glyco_trans_1"/>
</dbReference>
<dbReference type="Proteomes" id="UP000321960">
    <property type="component" value="Unassembled WGS sequence"/>
</dbReference>
<reference evidence="3 5" key="3">
    <citation type="submission" date="2019-07" db="EMBL/GenBank/DDBJ databases">
        <title>Whole genome shotgun sequence of Methylobacterium oxalidis NBRC 107715.</title>
        <authorList>
            <person name="Hosoyama A."/>
            <person name="Uohara A."/>
            <person name="Ohji S."/>
            <person name="Ichikawa N."/>
        </authorList>
    </citation>
    <scope>NUCLEOTIDE SEQUENCE [LARGE SCALE GENOMIC DNA]</scope>
    <source>
        <strain evidence="3 5">NBRC 107715</strain>
    </source>
</reference>
<gene>
    <name evidence="4" type="ORF">GCM10007888_47520</name>
    <name evidence="3" type="ORF">MOX02_32510</name>
</gene>
<feature type="domain" description="Glycosyl transferase family 1" evidence="2">
    <location>
        <begin position="629"/>
        <end position="743"/>
    </location>
</feature>
<dbReference type="EMBL" id="BJZU01000064">
    <property type="protein sequence ID" value="GEP05213.1"/>
    <property type="molecule type" value="Genomic_DNA"/>
</dbReference>
<protein>
    <recommendedName>
        <fullName evidence="2">Glycosyl transferase family 1 domain-containing protein</fullName>
    </recommendedName>
</protein>
<evidence type="ECO:0000313" key="3">
    <source>
        <dbReference type="EMBL" id="GEP05213.1"/>
    </source>
</evidence>
<dbReference type="GO" id="GO:0016757">
    <property type="term" value="F:glycosyltransferase activity"/>
    <property type="evidence" value="ECO:0007669"/>
    <property type="project" value="InterPro"/>
</dbReference>
<name>A0A512J5K6_9HYPH</name>
<dbReference type="PANTHER" id="PTHR46656">
    <property type="entry name" value="PUTATIVE-RELATED"/>
    <property type="match status" value="1"/>
</dbReference>
<feature type="region of interest" description="Disordered" evidence="1">
    <location>
        <begin position="150"/>
        <end position="192"/>
    </location>
</feature>
<evidence type="ECO:0000259" key="2">
    <source>
        <dbReference type="Pfam" id="PF00534"/>
    </source>
</evidence>
<dbReference type="SUPFAM" id="SSF53756">
    <property type="entry name" value="UDP-Glycosyltransferase/glycogen phosphorylase"/>
    <property type="match status" value="1"/>
</dbReference>
<keyword evidence="6" id="KW-1185">Reference proteome</keyword>
<accession>A0A512J5K6</accession>
<evidence type="ECO:0000313" key="4">
    <source>
        <dbReference type="EMBL" id="GLS66369.1"/>
    </source>
</evidence>
<reference evidence="4" key="1">
    <citation type="journal article" date="2014" name="Int. J. Syst. Evol. Microbiol.">
        <title>Complete genome of a new Firmicutes species belonging to the dominant human colonic microbiota ('Ruminococcus bicirculans') reveals two chromosomes and a selective capacity to utilize plant glucans.</title>
        <authorList>
            <consortium name="NISC Comparative Sequencing Program"/>
            <person name="Wegmann U."/>
            <person name="Louis P."/>
            <person name="Goesmann A."/>
            <person name="Henrissat B."/>
            <person name="Duncan S.H."/>
            <person name="Flint H.J."/>
        </authorList>
    </citation>
    <scope>NUCLEOTIDE SEQUENCE</scope>
    <source>
        <strain evidence="4">NBRC 107715</strain>
    </source>
</reference>
<reference evidence="4" key="4">
    <citation type="submission" date="2023-01" db="EMBL/GenBank/DDBJ databases">
        <title>Draft genome sequence of Methylobacterium oxalidis strain NBRC 107715.</title>
        <authorList>
            <person name="Sun Q."/>
            <person name="Mori K."/>
        </authorList>
    </citation>
    <scope>NUCLEOTIDE SEQUENCE</scope>
    <source>
        <strain evidence="4">NBRC 107715</strain>
    </source>
</reference>
<dbReference type="PANTHER" id="PTHR46656:SF3">
    <property type="entry name" value="PUTATIVE-RELATED"/>
    <property type="match status" value="1"/>
</dbReference>
<dbReference type="RefSeq" id="WP_147026787.1">
    <property type="nucleotide sequence ID" value="NZ_BJZU01000064.1"/>
</dbReference>
<dbReference type="Gene3D" id="3.40.50.2000">
    <property type="entry name" value="Glycogen Phosphorylase B"/>
    <property type="match status" value="1"/>
</dbReference>
<dbReference type="AlphaFoldDB" id="A0A512J5K6"/>
<reference evidence="6" key="2">
    <citation type="journal article" date="2019" name="Int. J. Syst. Evol. Microbiol.">
        <title>The Global Catalogue of Microorganisms (GCM) 10K type strain sequencing project: providing services to taxonomists for standard genome sequencing and annotation.</title>
        <authorList>
            <consortium name="The Broad Institute Genomics Platform"/>
            <consortium name="The Broad Institute Genome Sequencing Center for Infectious Disease"/>
            <person name="Wu L."/>
            <person name="Ma J."/>
        </authorList>
    </citation>
    <scope>NUCLEOTIDE SEQUENCE [LARGE SCALE GENOMIC DNA]</scope>
    <source>
        <strain evidence="6">NBRC 107715</strain>
    </source>
</reference>
<proteinExistence type="predicted"/>
<evidence type="ECO:0000313" key="5">
    <source>
        <dbReference type="Proteomes" id="UP000321960"/>
    </source>
</evidence>
<dbReference type="OrthoDB" id="118340at2"/>
<organism evidence="3 5">
    <name type="scientific">Methylobacterium oxalidis</name>
    <dbReference type="NCBI Taxonomy" id="944322"/>
    <lineage>
        <taxon>Bacteria</taxon>
        <taxon>Pseudomonadati</taxon>
        <taxon>Pseudomonadota</taxon>
        <taxon>Alphaproteobacteria</taxon>
        <taxon>Hyphomicrobiales</taxon>
        <taxon>Methylobacteriaceae</taxon>
        <taxon>Methylobacterium</taxon>
    </lineage>
</organism>
<comment type="caution">
    <text evidence="3">The sequence shown here is derived from an EMBL/GenBank/DDBJ whole genome shotgun (WGS) entry which is preliminary data.</text>
</comment>
<dbReference type="Proteomes" id="UP001156856">
    <property type="component" value="Unassembled WGS sequence"/>
</dbReference>
<dbReference type="EMBL" id="BSPK01000105">
    <property type="protein sequence ID" value="GLS66369.1"/>
    <property type="molecule type" value="Genomic_DNA"/>
</dbReference>
<feature type="compositionally biased region" description="Low complexity" evidence="1">
    <location>
        <begin position="150"/>
        <end position="169"/>
    </location>
</feature>
<sequence>MKFPRLNRLLPGARPAARPAPKAASVLRGNLDGYRDGTLTGWAFDPDRPHGSVGIEIRLDGEPLCEHRADRFRPDLRAAGIGSGCHGFAIRLDDEARRRASAAGARVEIRTAGEPSLLLGEVSLSALFAPVPAEPLPVALLRRLQDRAARTAAAPGAPPAEGGHGDAPPVYRRLLDAGAGTPSTGGDGSALPPLSPFAAQLRQRMGLAEHFAEPGDRDHFYRWYIDHYAERRPLRAPFSAAELAYLNAPIVLGGQRHALSRAALWYALEDDGIRAVLDLSSEEGYRRVLYWWACDRARGLNVEDCLVPFRQVSFLQAVPAAERGNLLPFSRFLQEALVQNPNLAWVGAASDSQTRIACHYVALLEGLEDPGLLRFLPREVLDHFLLGPEPQFDAVGASIAGTAEPPLDRQGYLAAVAARGFDIERQTFATLTRDGDRIDPPRLAASPAPDERPFVQVLAPFDKASGLATAGRSTRAVLLGSGMPARFANFSLENPQPAVADEAHDRQVATGAAVNIIHVNPDLLPLVFAHSPDVFTGAHNIGFFFWELDRIAENHRLALDLVDEIWVGSEYNRRCFAEATGKPVHNMRLALPPLAAPDPEADRAVMDGLFGTGRDDFVFFTSYDSFSYTERKNPVAVIRAFREAFPADDRVRLIVKTHNAAALTDPGTLRAWRRIADACESDPRIAMVDRTMRHEAVLSLIAAADCYVSLHRSEGFGLGMLEAMQRRTPVICTDYSGNADFCTPETAWPVAFDLVPTPPGAYAYAEPGHVWAEPRHADAVKALRAVRAGRPERERRVENAARLVAEAYEPEALVALYRARIEAILRERAGRSA</sequence>